<dbReference type="PANTHER" id="PTHR11223:SF3">
    <property type="entry name" value="EXPORTIN-5"/>
    <property type="match status" value="1"/>
</dbReference>
<dbReference type="GeneID" id="13285960"/>
<dbReference type="InParanoid" id="E5A3V1"/>
<dbReference type="PANTHER" id="PTHR11223">
    <property type="entry name" value="EXPORTIN 1/5"/>
    <property type="match status" value="1"/>
</dbReference>
<proteinExistence type="predicted"/>
<dbReference type="InterPro" id="IPR045065">
    <property type="entry name" value="XPO1/5"/>
</dbReference>
<dbReference type="Proteomes" id="UP000002668">
    <property type="component" value="Genome"/>
</dbReference>
<evidence type="ECO:0000256" key="2">
    <source>
        <dbReference type="ARBA" id="ARBA00025147"/>
    </source>
</evidence>
<dbReference type="EMBL" id="FP929133">
    <property type="protein sequence ID" value="CBX97975.1"/>
    <property type="molecule type" value="Genomic_DNA"/>
</dbReference>
<organism evidence="6">
    <name type="scientific">Leptosphaeria maculans (strain JN3 / isolate v23.1.3 / race Av1-4-5-6-7-8)</name>
    <name type="common">Blackleg fungus</name>
    <name type="synonym">Phoma lingam</name>
    <dbReference type="NCBI Taxonomy" id="985895"/>
    <lineage>
        <taxon>Eukaryota</taxon>
        <taxon>Fungi</taxon>
        <taxon>Dikarya</taxon>
        <taxon>Ascomycota</taxon>
        <taxon>Pezizomycotina</taxon>
        <taxon>Dothideomycetes</taxon>
        <taxon>Pleosporomycetidae</taxon>
        <taxon>Pleosporales</taxon>
        <taxon>Pleosporineae</taxon>
        <taxon>Leptosphaeriaceae</taxon>
        <taxon>Plenodomus</taxon>
        <taxon>Plenodomus lingam/Leptosphaeria maculans species complex</taxon>
    </lineage>
</organism>
<accession>E5A3V1</accession>
<dbReference type="FunCoup" id="E5A3V1">
    <property type="interactions" value="721"/>
</dbReference>
<feature type="domain" description="Exportin-5 C-terminal" evidence="4">
    <location>
        <begin position="456"/>
        <end position="1294"/>
    </location>
</feature>
<dbReference type="OMA" id="IAKRSWG"/>
<dbReference type="InterPro" id="IPR013598">
    <property type="entry name" value="Exportin-1/Importin-b-like"/>
</dbReference>
<dbReference type="Pfam" id="PF08389">
    <property type="entry name" value="Xpo1"/>
    <property type="match status" value="1"/>
</dbReference>
<gene>
    <name evidence="5" type="ORF">LEMA_P093840.1</name>
</gene>
<evidence type="ECO:0000313" key="6">
    <source>
        <dbReference type="Proteomes" id="UP000002668"/>
    </source>
</evidence>
<evidence type="ECO:0000259" key="3">
    <source>
        <dbReference type="Pfam" id="PF08389"/>
    </source>
</evidence>
<reference evidence="6" key="1">
    <citation type="journal article" date="2011" name="Nat. Commun.">
        <title>Effector diversification within compartments of the Leptosphaeria maculans genome affected by Repeat-Induced Point mutations.</title>
        <authorList>
            <person name="Rouxel T."/>
            <person name="Grandaubert J."/>
            <person name="Hane J.K."/>
            <person name="Hoede C."/>
            <person name="van de Wouw A.P."/>
            <person name="Couloux A."/>
            <person name="Dominguez V."/>
            <person name="Anthouard V."/>
            <person name="Bally P."/>
            <person name="Bourras S."/>
            <person name="Cozijnsen A.J."/>
            <person name="Ciuffetti L.M."/>
            <person name="Degrave A."/>
            <person name="Dilmaghani A."/>
            <person name="Duret L."/>
            <person name="Fudal I."/>
            <person name="Goodwin S.B."/>
            <person name="Gout L."/>
            <person name="Glaser N."/>
            <person name="Linglin J."/>
            <person name="Kema G.H.J."/>
            <person name="Lapalu N."/>
            <person name="Lawrence C.B."/>
            <person name="May K."/>
            <person name="Meyer M."/>
            <person name="Ollivier B."/>
            <person name="Poulain J."/>
            <person name="Schoch C.L."/>
            <person name="Simon A."/>
            <person name="Spatafora J.W."/>
            <person name="Stachowiak A."/>
            <person name="Turgeon B.G."/>
            <person name="Tyler B.M."/>
            <person name="Vincent D."/>
            <person name="Weissenbach J."/>
            <person name="Amselem J."/>
            <person name="Quesneville H."/>
            <person name="Oliver R.P."/>
            <person name="Wincker P."/>
            <person name="Balesdent M.-H."/>
            <person name="Howlett B.J."/>
        </authorList>
    </citation>
    <scope>NUCLEOTIDE SEQUENCE [LARGE SCALE GENOMIC DNA]</scope>
    <source>
        <strain evidence="6">JN3 / isolate v23.1.3 / race Av1-4-5-6-7-8</strain>
    </source>
</reference>
<dbReference type="eggNOG" id="KOG2020">
    <property type="taxonomic scope" value="Eukaryota"/>
</dbReference>
<protein>
    <submittedName>
        <fullName evidence="5">Similar to protein MSN5</fullName>
    </submittedName>
</protein>
<dbReference type="STRING" id="985895.E5A3V1"/>
<dbReference type="InterPro" id="IPR016024">
    <property type="entry name" value="ARM-type_fold"/>
</dbReference>
<keyword evidence="1" id="KW-0819">tRNA processing</keyword>
<comment type="function">
    <text evidence="2">tRNA nucleus export receptor which facilitates tRNA translocation across the nuclear pore complex. Involved in pre-tRNA splicing, probably by affecting the interaction of pre-tRNA with splicing endonuclease.</text>
</comment>
<dbReference type="GO" id="GO:0042565">
    <property type="term" value="C:RNA nuclear export complex"/>
    <property type="evidence" value="ECO:0007669"/>
    <property type="project" value="TreeGrafter"/>
</dbReference>
<name>E5A3V1_LEPMJ</name>
<keyword evidence="6" id="KW-1185">Reference proteome</keyword>
<dbReference type="InterPro" id="IPR011989">
    <property type="entry name" value="ARM-like"/>
</dbReference>
<evidence type="ECO:0000313" key="5">
    <source>
        <dbReference type="EMBL" id="CBX97975.1"/>
    </source>
</evidence>
<dbReference type="GO" id="GO:0006611">
    <property type="term" value="P:protein export from nucleus"/>
    <property type="evidence" value="ECO:0007669"/>
    <property type="project" value="InterPro"/>
</dbReference>
<dbReference type="GO" id="GO:0003723">
    <property type="term" value="F:RNA binding"/>
    <property type="evidence" value="ECO:0007669"/>
    <property type="project" value="TreeGrafter"/>
</dbReference>
<dbReference type="Gene3D" id="1.25.10.10">
    <property type="entry name" value="Leucine-rich Repeat Variant"/>
    <property type="match status" value="1"/>
</dbReference>
<dbReference type="GO" id="GO:0006405">
    <property type="term" value="P:RNA export from nucleus"/>
    <property type="evidence" value="ECO:0007669"/>
    <property type="project" value="TreeGrafter"/>
</dbReference>
<evidence type="ECO:0000259" key="4">
    <source>
        <dbReference type="Pfam" id="PF19273"/>
    </source>
</evidence>
<dbReference type="InterPro" id="IPR045478">
    <property type="entry name" value="Exportin-5_C"/>
</dbReference>
<dbReference type="SUPFAM" id="SSF48371">
    <property type="entry name" value="ARM repeat"/>
    <property type="match status" value="1"/>
</dbReference>
<dbReference type="GO" id="GO:0005049">
    <property type="term" value="F:nuclear export signal receptor activity"/>
    <property type="evidence" value="ECO:0007669"/>
    <property type="project" value="InterPro"/>
</dbReference>
<dbReference type="VEuPathDB" id="FungiDB:LEMA_P093840.1"/>
<dbReference type="HOGENOM" id="CLU_003712_0_0_1"/>
<evidence type="ECO:0000256" key="1">
    <source>
        <dbReference type="ARBA" id="ARBA00022694"/>
    </source>
</evidence>
<dbReference type="GO" id="GO:0005737">
    <property type="term" value="C:cytoplasm"/>
    <property type="evidence" value="ECO:0007669"/>
    <property type="project" value="TreeGrafter"/>
</dbReference>
<sequence length="1359" mass="152416">MYRRHVCTASSPLTLTTFGRLLPNTWFLQTPLQTLPACGNSNFRGLSSSVTVPARDNNNPKCPTNPSDVSIRPDLAKSLGLYYTFLLPLPRRPARIRAPPTMNAAPDLTPQTAFTNGGGEAHGQQLNGNSASDLSQVLEALQAIYANSSTNDTRRQATEYLELAKRHPEAPSHGHTLARDRSQPTQLRYYGLTMLEYSIKYNWEDFTVEQGTLLRGYVMELAQTLSEADPVYLRNKVAQLWTEIAKRTWGDDWLNMDEQLVALWSVSLHHQAVVLYVLETLSEEVFNREDATAGLRGSDLGRACVEIFTPLVVLHEQLPTRDKSLQVRCGEEGWLRRLCDNLAWCLGQDYQNQEAIRTCAIKTMNSLRAAMPWIIPKAIVATQVIEAVCKALAVPIVEIQLSAIEVLQAIYSRHHLSNNEFVELVCPMFTPGSVSLLREVYNWTLADMDVNAIDDQKYTLCKKLSELANSLGLFIEQKPQAIPDGSDLPGIFGFLYDIMRNPSLVVSIPVLHCWTKLLRSRIVRDSEVVNSMVGGLLETCCARLVRYENLPEESEDVTLQFLNEDIDTVPERHAFLGNYRRFCADVVETLVRRTPVEALEHILAQATSMLQNLYREHPAFQPRTFSKNAYPVLQVDAQVTVIEAALKGYMKWLQAQAEESTPENERERISLENSLEQWGRQILQARFEDPEIARKIISLMSTLSTKALGDRPAFALSFLEYMLTIRLADDTSFALYSDAVKDLERMCSLEMQKLAMKFADDFMSVYDQLEAKINEMISDPTTDERQRMAYSAFLFIIIHRCTTLDRSTQEERMRQMLNQVKEAWRNDEFTQAISSLQSFCGVLGMGQLPDFLAANNFRAVQDWSEQTLPGDGQALQANILERSQHLPLRLTKTLLAASTEKLRDGSPAYETAAALWAEAIPVLLPNLLQLVSHAQAFNDIDHNWSHLPPELQQVIKRVLTDRFWQAGISTESRDDFFARVSGSKSTFEGFASTVRGTVRQIRESSYYILYSLTRFRDVFYGIQDLPGPLSQALFGHAGALTAHHLSVLLTVSTHLIEGCPPDLRAHFLPPMIQGLFRELDHKISSEWNEVARQVAESGENDNLTDEMKTESILRQLTYSSVSLVAVLLDGRQEYTRPEDEPRRDCNAPPMHTFILTTPSVLEPILLFCTSTIRVHDTRSVITTIRVLRSLLPHFKSASPIRTYFCTDIFKSAISSLHEPYFVDCQKDLASLIAGIIHLDEEVTRQIVLGLPGLEDGARVERRLARLRNGPRDERTQRSVVLDLLQGVRGVGIHEQGKIRRSGAGAAGGAGAGAGAGAGVAKGRTKLMEGYMRMEEDTSQRIVRGGSAELGGVADMFGGD</sequence>
<dbReference type="GO" id="GO:0008033">
    <property type="term" value="P:tRNA processing"/>
    <property type="evidence" value="ECO:0007669"/>
    <property type="project" value="UniProtKB-KW"/>
</dbReference>
<dbReference type="Pfam" id="PF19273">
    <property type="entry name" value="Exportin-5"/>
    <property type="match status" value="1"/>
</dbReference>
<dbReference type="GO" id="GO:0005634">
    <property type="term" value="C:nucleus"/>
    <property type="evidence" value="ECO:0007669"/>
    <property type="project" value="TreeGrafter"/>
</dbReference>
<feature type="domain" description="Exportin-1/Importin-beta-like" evidence="3">
    <location>
        <begin position="231"/>
        <end position="407"/>
    </location>
</feature>
<dbReference type="OrthoDB" id="2215036at2759"/>